<protein>
    <recommendedName>
        <fullName evidence="3">FXSXX-COOH protein</fullName>
    </recommendedName>
</protein>
<organism evidence="1 2">
    <name type="scientific">Actinoallomurus oryzae</name>
    <dbReference type="NCBI Taxonomy" id="502180"/>
    <lineage>
        <taxon>Bacteria</taxon>
        <taxon>Bacillati</taxon>
        <taxon>Actinomycetota</taxon>
        <taxon>Actinomycetes</taxon>
        <taxon>Streptosporangiales</taxon>
        <taxon>Thermomonosporaceae</taxon>
        <taxon>Actinoallomurus</taxon>
    </lineage>
</organism>
<name>A0ABP8R751_9ACTN</name>
<gene>
    <name evidence="1" type="ORF">GCM10023191_096410</name>
</gene>
<reference evidence="2" key="1">
    <citation type="journal article" date="2019" name="Int. J. Syst. Evol. Microbiol.">
        <title>The Global Catalogue of Microorganisms (GCM) 10K type strain sequencing project: providing services to taxonomists for standard genome sequencing and annotation.</title>
        <authorList>
            <consortium name="The Broad Institute Genomics Platform"/>
            <consortium name="The Broad Institute Genome Sequencing Center for Infectious Disease"/>
            <person name="Wu L."/>
            <person name="Ma J."/>
        </authorList>
    </citation>
    <scope>NUCLEOTIDE SEQUENCE [LARGE SCALE GENOMIC DNA]</scope>
    <source>
        <strain evidence="2">JCM 17933</strain>
    </source>
</reference>
<dbReference type="Proteomes" id="UP001500503">
    <property type="component" value="Unassembled WGS sequence"/>
</dbReference>
<keyword evidence="2" id="KW-1185">Reference proteome</keyword>
<evidence type="ECO:0000313" key="2">
    <source>
        <dbReference type="Proteomes" id="UP001500503"/>
    </source>
</evidence>
<accession>A0ABP8R751</accession>
<sequence>MSDDAFPAIRDLPNLSRLPLRELRVDADGALDQALRRVLAEDEATTEASAGFQNRL</sequence>
<dbReference type="RefSeq" id="WP_329254131.1">
    <property type="nucleotide sequence ID" value="NZ_BAABHF010000065.1"/>
</dbReference>
<comment type="caution">
    <text evidence="1">The sequence shown here is derived from an EMBL/GenBank/DDBJ whole genome shotgun (WGS) entry which is preliminary data.</text>
</comment>
<proteinExistence type="predicted"/>
<dbReference type="EMBL" id="BAABHF010000065">
    <property type="protein sequence ID" value="GAA4520057.1"/>
    <property type="molecule type" value="Genomic_DNA"/>
</dbReference>
<evidence type="ECO:0008006" key="3">
    <source>
        <dbReference type="Google" id="ProtNLM"/>
    </source>
</evidence>
<evidence type="ECO:0000313" key="1">
    <source>
        <dbReference type="EMBL" id="GAA4520057.1"/>
    </source>
</evidence>